<accession>A0A0V1M1F2</accession>
<reference evidence="2 3" key="1">
    <citation type="submission" date="2015-01" db="EMBL/GenBank/DDBJ databases">
        <title>Evolution of Trichinella species and genotypes.</title>
        <authorList>
            <person name="Korhonen P.K."/>
            <person name="Edoardo P."/>
            <person name="Giuseppe L.R."/>
            <person name="Gasser R.B."/>
        </authorList>
    </citation>
    <scope>NUCLEOTIDE SEQUENCE [LARGE SCALE GENOMIC DNA]</scope>
    <source>
        <strain evidence="2">ISS1980</strain>
    </source>
</reference>
<keyword evidence="1" id="KW-0732">Signal</keyword>
<protein>
    <recommendedName>
        <fullName evidence="4">Secreted protein</fullName>
    </recommendedName>
</protein>
<evidence type="ECO:0000313" key="3">
    <source>
        <dbReference type="Proteomes" id="UP000054843"/>
    </source>
</evidence>
<feature type="chain" id="PRO_5006882244" description="Secreted protein" evidence="1">
    <location>
        <begin position="21"/>
        <end position="165"/>
    </location>
</feature>
<evidence type="ECO:0000256" key="1">
    <source>
        <dbReference type="SAM" id="SignalP"/>
    </source>
</evidence>
<sequence>MNFVTSASSVLLCIPALNCSQNDGNSRTLPVNFGMLQVGSLAGEKFELGFFVSTCSAFISKYLSPRPRAERTSFSKSIHLWISFSCSSSSVMTASIASYIESKVILTSIRDPGSHIDASRSWKRRVIRRFKPLRRRFSLSKSIGCYRTIRLGGPEMLPTFSISVS</sequence>
<feature type="signal peptide" evidence="1">
    <location>
        <begin position="1"/>
        <end position="20"/>
    </location>
</feature>
<name>A0A0V1M1F2_9BILA</name>
<proteinExistence type="predicted"/>
<dbReference type="Proteomes" id="UP000054843">
    <property type="component" value="Unassembled WGS sequence"/>
</dbReference>
<gene>
    <name evidence="2" type="ORF">T10_4011</name>
</gene>
<organism evidence="2 3">
    <name type="scientific">Trichinella papuae</name>
    <dbReference type="NCBI Taxonomy" id="268474"/>
    <lineage>
        <taxon>Eukaryota</taxon>
        <taxon>Metazoa</taxon>
        <taxon>Ecdysozoa</taxon>
        <taxon>Nematoda</taxon>
        <taxon>Enoplea</taxon>
        <taxon>Dorylaimia</taxon>
        <taxon>Trichinellida</taxon>
        <taxon>Trichinellidae</taxon>
        <taxon>Trichinella</taxon>
    </lineage>
</organism>
<dbReference type="EMBL" id="JYDO01000452">
    <property type="protein sequence ID" value="KRZ65214.1"/>
    <property type="molecule type" value="Genomic_DNA"/>
</dbReference>
<dbReference type="AlphaFoldDB" id="A0A0V1M1F2"/>
<evidence type="ECO:0000313" key="2">
    <source>
        <dbReference type="EMBL" id="KRZ65214.1"/>
    </source>
</evidence>
<keyword evidence="3" id="KW-1185">Reference proteome</keyword>
<evidence type="ECO:0008006" key="4">
    <source>
        <dbReference type="Google" id="ProtNLM"/>
    </source>
</evidence>
<comment type="caution">
    <text evidence="2">The sequence shown here is derived from an EMBL/GenBank/DDBJ whole genome shotgun (WGS) entry which is preliminary data.</text>
</comment>